<name>A0A8B2NMN1_9HYPH</name>
<sequence length="106" mass="10912">MRGVAGTRFLLVLPPPGLGLACLLGGPVPGFLARRLSVALTDLLLVLASHLLTLARRGLLGLADFALGIFPRALLGLPGDLGVALPALLRLTSLAFRLLLSIGAEV</sequence>
<dbReference type="RefSeq" id="WP_111351691.1">
    <property type="nucleotide sequence ID" value="NZ_QHHQ01000008.1"/>
</dbReference>
<evidence type="ECO:0000313" key="1">
    <source>
        <dbReference type="EMBL" id="RAH97846.1"/>
    </source>
</evidence>
<dbReference type="Proteomes" id="UP000249590">
    <property type="component" value="Unassembled WGS sequence"/>
</dbReference>
<evidence type="ECO:0000313" key="2">
    <source>
        <dbReference type="Proteomes" id="UP000249590"/>
    </source>
</evidence>
<keyword evidence="2" id="KW-1185">Reference proteome</keyword>
<organism evidence="1 2">
    <name type="scientific">Acuticoccus sediminis</name>
    <dbReference type="NCBI Taxonomy" id="2184697"/>
    <lineage>
        <taxon>Bacteria</taxon>
        <taxon>Pseudomonadati</taxon>
        <taxon>Pseudomonadota</taxon>
        <taxon>Alphaproteobacteria</taxon>
        <taxon>Hyphomicrobiales</taxon>
        <taxon>Amorphaceae</taxon>
        <taxon>Acuticoccus</taxon>
    </lineage>
</organism>
<proteinExistence type="predicted"/>
<gene>
    <name evidence="1" type="ORF">DLJ53_28865</name>
</gene>
<dbReference type="PROSITE" id="PS51257">
    <property type="entry name" value="PROKAR_LIPOPROTEIN"/>
    <property type="match status" value="1"/>
</dbReference>
<protein>
    <submittedName>
        <fullName evidence="1">Uncharacterized protein</fullName>
    </submittedName>
</protein>
<accession>A0A8B2NMN1</accession>
<comment type="caution">
    <text evidence="1">The sequence shown here is derived from an EMBL/GenBank/DDBJ whole genome shotgun (WGS) entry which is preliminary data.</text>
</comment>
<dbReference type="EMBL" id="QHHQ01000008">
    <property type="protein sequence ID" value="RAH97846.1"/>
    <property type="molecule type" value="Genomic_DNA"/>
</dbReference>
<dbReference type="AlphaFoldDB" id="A0A8B2NMN1"/>
<reference evidence="1 2" key="1">
    <citation type="submission" date="2018-05" db="EMBL/GenBank/DDBJ databases">
        <title>Acuticoccus sediminis sp. nov., isolated from deep-sea sediment of Indian Ocean.</title>
        <authorList>
            <person name="Liu X."/>
            <person name="Lai Q."/>
            <person name="Du Y."/>
            <person name="Sun F."/>
            <person name="Zhang X."/>
            <person name="Wang S."/>
            <person name="Shao Z."/>
        </authorList>
    </citation>
    <scope>NUCLEOTIDE SEQUENCE [LARGE SCALE GENOMIC DNA]</scope>
    <source>
        <strain evidence="1 2">PTG4-2</strain>
    </source>
</reference>